<dbReference type="RefSeq" id="WP_151504037.1">
    <property type="nucleotide sequence ID" value="NZ_VXLD01000002.1"/>
</dbReference>
<reference evidence="2 3" key="1">
    <citation type="submission" date="2019-09" db="EMBL/GenBank/DDBJ databases">
        <title>Draft genome sequence of Acinetobacter tandoii W4-4-4 isolated from environmental water sample.</title>
        <authorList>
            <person name="Wee S.K."/>
            <person name="Yan B."/>
            <person name="Mustaffa S.B."/>
            <person name="Yap E.P.H."/>
        </authorList>
    </citation>
    <scope>NUCLEOTIDE SEQUENCE [LARGE SCALE GENOMIC DNA]</scope>
    <source>
        <strain evidence="2 3">W4-4-4</strain>
    </source>
</reference>
<evidence type="ECO:0000256" key="1">
    <source>
        <dbReference type="SAM" id="Phobius"/>
    </source>
</evidence>
<protein>
    <submittedName>
        <fullName evidence="2">Uncharacterized protein</fullName>
    </submittedName>
</protein>
<sequence>MNSWVVNIIIITILWIVIYGLFRISVDYFEKKRICKVNAQEEQRRAGIQAILKNKPFVLDQAAIQIAAEEFMQALIKWKDRDSIRKLFVETRDSWTEEELDSVVQHESNYIDPIIKVYQPVYDVAIQGGVDQPFAFSSYIHSFFTGFYWSEVDYPEINKPLDKLSELMRGGLSHEEFWETEYYKKHLLPKKVQERIAELKKEGKY</sequence>
<evidence type="ECO:0000313" key="3">
    <source>
        <dbReference type="Proteomes" id="UP000325788"/>
    </source>
</evidence>
<organism evidence="2 3">
    <name type="scientific">Acinetobacter tandoii</name>
    <dbReference type="NCBI Taxonomy" id="202954"/>
    <lineage>
        <taxon>Bacteria</taxon>
        <taxon>Pseudomonadati</taxon>
        <taxon>Pseudomonadota</taxon>
        <taxon>Gammaproteobacteria</taxon>
        <taxon>Moraxellales</taxon>
        <taxon>Moraxellaceae</taxon>
        <taxon>Acinetobacter</taxon>
    </lineage>
</organism>
<proteinExistence type="predicted"/>
<feature type="transmembrane region" description="Helical" evidence="1">
    <location>
        <begin position="6"/>
        <end position="26"/>
    </location>
</feature>
<comment type="caution">
    <text evidence="2">The sequence shown here is derived from an EMBL/GenBank/DDBJ whole genome shotgun (WGS) entry which is preliminary data.</text>
</comment>
<keyword evidence="1" id="KW-0472">Membrane</keyword>
<keyword evidence="1" id="KW-1133">Transmembrane helix</keyword>
<dbReference type="EMBL" id="VXLD01000002">
    <property type="protein sequence ID" value="KAB1857819.1"/>
    <property type="molecule type" value="Genomic_DNA"/>
</dbReference>
<dbReference type="Proteomes" id="UP000325788">
    <property type="component" value="Unassembled WGS sequence"/>
</dbReference>
<gene>
    <name evidence="2" type="ORF">F4W09_03510</name>
</gene>
<dbReference type="AlphaFoldDB" id="A0A5N4WPT3"/>
<name>A0A5N4WPT3_9GAMM</name>
<keyword evidence="1" id="KW-0812">Transmembrane</keyword>
<accession>A0A5N4WPT3</accession>
<evidence type="ECO:0000313" key="2">
    <source>
        <dbReference type="EMBL" id="KAB1857819.1"/>
    </source>
</evidence>